<sequence length="99" mass="11484">MARKVLLTSNKTDKQAKAVAKAREALRSEQAKYRDSQEEETNKAFISLGEKIVKHWKLSSIEDLKQWYSEVIKRYPVNANEENQSISQDGNINEHQLNH</sequence>
<dbReference type="EMBL" id="CP041676">
    <property type="protein sequence ID" value="QDR72737.1"/>
    <property type="molecule type" value="Genomic_DNA"/>
</dbReference>
<accession>A0A256VJ79</accession>
<evidence type="ECO:0000313" key="3">
    <source>
        <dbReference type="Proteomes" id="UP000216122"/>
    </source>
</evidence>
<reference evidence="1" key="2">
    <citation type="submission" date="2017-05" db="EMBL/GenBank/DDBJ databases">
        <authorList>
            <person name="Song R."/>
            <person name="Chenine A.L."/>
            <person name="Ruprecht R.M."/>
        </authorList>
    </citation>
    <scope>NUCLEOTIDE SEQUENCE [LARGE SCALE GENOMIC DNA]</scope>
    <source>
        <strain evidence="1">103v</strain>
    </source>
</reference>
<evidence type="ECO:0000313" key="2">
    <source>
        <dbReference type="EMBL" id="QDR72737.1"/>
    </source>
</evidence>
<organism evidence="1 3">
    <name type="scientific">Limosilactobacillus reuteri</name>
    <name type="common">Lactobacillus reuteri</name>
    <dbReference type="NCBI Taxonomy" id="1598"/>
    <lineage>
        <taxon>Bacteria</taxon>
        <taxon>Bacillati</taxon>
        <taxon>Bacillota</taxon>
        <taxon>Bacilli</taxon>
        <taxon>Lactobacillales</taxon>
        <taxon>Lactobacillaceae</taxon>
        <taxon>Limosilactobacillus</taxon>
    </lineage>
</organism>
<reference evidence="1 3" key="3">
    <citation type="submission" date="2017-09" db="EMBL/GenBank/DDBJ databases">
        <title>Tripartite evolution among Lactobacillus johnsonii, Lactobacillus taiwanensis, Lactobacillus reuteri and their rodent host.</title>
        <authorList>
            <person name="Wang T."/>
            <person name="Knowles S."/>
            <person name="Cheng C."/>
        </authorList>
    </citation>
    <scope>NUCLEOTIDE SEQUENCE [LARGE SCALE GENOMIC DNA]</scope>
    <source>
        <strain evidence="1 3">103v</strain>
    </source>
</reference>
<reference evidence="2 4" key="4">
    <citation type="submission" date="2019-07" db="EMBL/GenBank/DDBJ databases">
        <title>Gastrointestinal microbiota of Peromyscus leucopus, the white-footed mouse.</title>
        <authorList>
            <person name="Milovic A."/>
            <person name="Bassam K."/>
            <person name="Barbour A.G."/>
        </authorList>
    </citation>
    <scope>NUCLEOTIDE SEQUENCE [LARGE SCALE GENOMIC DNA]</scope>
    <source>
        <strain evidence="2 4">LL7</strain>
    </source>
</reference>
<dbReference type="Proteomes" id="UP000216122">
    <property type="component" value="Unassembled WGS sequence"/>
</dbReference>
<reference evidence="3" key="1">
    <citation type="submission" date="2017-05" db="EMBL/GenBank/DDBJ databases">
        <authorList>
            <person name="Lin X.B."/>
            <person name="Stothard P."/>
            <person name="Tasseva G."/>
            <person name="Walter J."/>
        </authorList>
    </citation>
    <scope>NUCLEOTIDE SEQUENCE [LARGE SCALE GENOMIC DNA]</scope>
    <source>
        <strain evidence="3">103v</strain>
    </source>
</reference>
<dbReference type="AlphaFoldDB" id="A0A256VJ79"/>
<evidence type="ECO:0000313" key="1">
    <source>
        <dbReference type="EMBL" id="OYT02809.1"/>
    </source>
</evidence>
<dbReference type="EMBL" id="NGQC01000044">
    <property type="protein sequence ID" value="OYT02809.1"/>
    <property type="molecule type" value="Genomic_DNA"/>
</dbReference>
<gene>
    <name evidence="1" type="ORF">CBG21_07250</name>
    <name evidence="2" type="ORF">FOD75_06380</name>
</gene>
<evidence type="ECO:0000313" key="4">
    <source>
        <dbReference type="Proteomes" id="UP000316394"/>
    </source>
</evidence>
<dbReference type="RefSeq" id="WP_020843034.1">
    <property type="nucleotide sequence ID" value="NZ_CP041676.1"/>
</dbReference>
<name>A0A256VJ79_LIMRT</name>
<dbReference type="Proteomes" id="UP000316394">
    <property type="component" value="Chromosome"/>
</dbReference>
<protein>
    <submittedName>
        <fullName evidence="1">Uncharacterized protein</fullName>
    </submittedName>
</protein>
<proteinExistence type="predicted"/>